<gene>
    <name evidence="1" type="ORF">P879_11533</name>
</gene>
<keyword evidence="2" id="KW-1185">Reference proteome</keyword>
<evidence type="ECO:0000313" key="1">
    <source>
        <dbReference type="EMBL" id="KAF8563052.1"/>
    </source>
</evidence>
<accession>A0A8T0D660</accession>
<comment type="caution">
    <text evidence="1">The sequence shown here is derived from an EMBL/GenBank/DDBJ whole genome shotgun (WGS) entry which is preliminary data.</text>
</comment>
<reference evidence="1 2" key="1">
    <citation type="submission" date="2019-07" db="EMBL/GenBank/DDBJ databases">
        <title>Annotation for the trematode Paragonimus westermani.</title>
        <authorList>
            <person name="Choi Y.-J."/>
        </authorList>
    </citation>
    <scope>NUCLEOTIDE SEQUENCE [LARGE SCALE GENOMIC DNA]</scope>
    <source>
        <strain evidence="1">180907_Pwestermani</strain>
    </source>
</reference>
<sequence>MFANLLTLLRSEMLDIVKTQWQRYRNLLPRELRISSSTRFKGPTDADKVNAKEPVEQCEITVPAKKRSTADSSGVGIVDTASARPHLHCPSLLSKTTIKCLYTNAQCLINKLAELVELCRKHLPHLIAVTEIWFQPHISDNEVEIIGMSLLRRDRIVR</sequence>
<proteinExistence type="predicted"/>
<dbReference type="OrthoDB" id="6274754at2759"/>
<name>A0A8T0D660_9TREM</name>
<evidence type="ECO:0000313" key="2">
    <source>
        <dbReference type="Proteomes" id="UP000699462"/>
    </source>
</evidence>
<dbReference type="AlphaFoldDB" id="A0A8T0D660"/>
<dbReference type="EMBL" id="JTDF01014849">
    <property type="protein sequence ID" value="KAF8563052.1"/>
    <property type="molecule type" value="Genomic_DNA"/>
</dbReference>
<protein>
    <submittedName>
        <fullName evidence="1">Uncharacterized protein</fullName>
    </submittedName>
</protein>
<dbReference type="Proteomes" id="UP000699462">
    <property type="component" value="Unassembled WGS sequence"/>
</dbReference>
<organism evidence="1 2">
    <name type="scientific">Paragonimus westermani</name>
    <dbReference type="NCBI Taxonomy" id="34504"/>
    <lineage>
        <taxon>Eukaryota</taxon>
        <taxon>Metazoa</taxon>
        <taxon>Spiralia</taxon>
        <taxon>Lophotrochozoa</taxon>
        <taxon>Platyhelminthes</taxon>
        <taxon>Trematoda</taxon>
        <taxon>Digenea</taxon>
        <taxon>Plagiorchiida</taxon>
        <taxon>Troglotremata</taxon>
        <taxon>Troglotrematidae</taxon>
        <taxon>Paragonimus</taxon>
    </lineage>
</organism>